<evidence type="ECO:0000313" key="1">
    <source>
        <dbReference type="EMBL" id="GAA1702468.1"/>
    </source>
</evidence>
<organism evidence="1 2">
    <name type="scientific">Kribbella yunnanensis</name>
    <dbReference type="NCBI Taxonomy" id="190194"/>
    <lineage>
        <taxon>Bacteria</taxon>
        <taxon>Bacillati</taxon>
        <taxon>Actinomycetota</taxon>
        <taxon>Actinomycetes</taxon>
        <taxon>Propionibacteriales</taxon>
        <taxon>Kribbellaceae</taxon>
        <taxon>Kribbella</taxon>
    </lineage>
</organism>
<proteinExistence type="predicted"/>
<reference evidence="2" key="1">
    <citation type="journal article" date="2019" name="Int. J. Syst. Evol. Microbiol.">
        <title>The Global Catalogue of Microorganisms (GCM) 10K type strain sequencing project: providing services to taxonomists for standard genome sequencing and annotation.</title>
        <authorList>
            <consortium name="The Broad Institute Genomics Platform"/>
            <consortium name="The Broad Institute Genome Sequencing Center for Infectious Disease"/>
            <person name="Wu L."/>
            <person name="Ma J."/>
        </authorList>
    </citation>
    <scope>NUCLEOTIDE SEQUENCE [LARGE SCALE GENOMIC DNA]</scope>
    <source>
        <strain evidence="2">JCM 14307</strain>
    </source>
</reference>
<dbReference type="EMBL" id="BAAANF010000018">
    <property type="protein sequence ID" value="GAA1702468.1"/>
    <property type="molecule type" value="Genomic_DNA"/>
</dbReference>
<name>A0ABP4UER7_9ACTN</name>
<gene>
    <name evidence="1" type="ORF">GCM10009745_57200</name>
</gene>
<dbReference type="Proteomes" id="UP001500280">
    <property type="component" value="Unassembled WGS sequence"/>
</dbReference>
<evidence type="ECO:0000313" key="2">
    <source>
        <dbReference type="Proteomes" id="UP001500280"/>
    </source>
</evidence>
<comment type="caution">
    <text evidence="1">The sequence shown here is derived from an EMBL/GenBank/DDBJ whole genome shotgun (WGS) entry which is preliminary data.</text>
</comment>
<dbReference type="RefSeq" id="WP_344158568.1">
    <property type="nucleotide sequence ID" value="NZ_BAAANF010000018.1"/>
</dbReference>
<accession>A0ABP4UER7</accession>
<keyword evidence="2" id="KW-1185">Reference proteome</keyword>
<protein>
    <submittedName>
        <fullName evidence="1">Uncharacterized protein</fullName>
    </submittedName>
</protein>
<sequence length="55" mass="6114">MPTATLDEFDLDIKLAPAWRPRIDQPMLSGTRPDSEQVCCTDSCPINCQTTTQVC</sequence>